<dbReference type="PANTHER" id="PTHR23506:SF23">
    <property type="entry name" value="GH10249P"/>
    <property type="match status" value="1"/>
</dbReference>
<feature type="transmembrane region" description="Helical" evidence="6">
    <location>
        <begin position="136"/>
        <end position="162"/>
    </location>
</feature>
<evidence type="ECO:0000256" key="2">
    <source>
        <dbReference type="ARBA" id="ARBA00022448"/>
    </source>
</evidence>
<evidence type="ECO:0000259" key="7">
    <source>
        <dbReference type="PROSITE" id="PS50850"/>
    </source>
</evidence>
<protein>
    <submittedName>
        <fullName evidence="8">MFS general substrate transporter</fullName>
    </submittedName>
</protein>
<keyword evidence="9" id="KW-1185">Reference proteome</keyword>
<dbReference type="Proteomes" id="UP001610446">
    <property type="component" value="Unassembled WGS sequence"/>
</dbReference>
<dbReference type="InterPro" id="IPR020846">
    <property type="entry name" value="MFS_dom"/>
</dbReference>
<proteinExistence type="predicted"/>
<dbReference type="EMBL" id="JBFXLU010000057">
    <property type="protein sequence ID" value="KAL2847254.1"/>
    <property type="molecule type" value="Genomic_DNA"/>
</dbReference>
<comment type="subcellular location">
    <subcellularLocation>
        <location evidence="1">Membrane</location>
        <topology evidence="1">Multi-pass membrane protein</topology>
    </subcellularLocation>
</comment>
<dbReference type="InterPro" id="IPR036259">
    <property type="entry name" value="MFS_trans_sf"/>
</dbReference>
<organism evidence="8 9">
    <name type="scientific">Aspergillus pseudoustus</name>
    <dbReference type="NCBI Taxonomy" id="1810923"/>
    <lineage>
        <taxon>Eukaryota</taxon>
        <taxon>Fungi</taxon>
        <taxon>Dikarya</taxon>
        <taxon>Ascomycota</taxon>
        <taxon>Pezizomycotina</taxon>
        <taxon>Eurotiomycetes</taxon>
        <taxon>Eurotiomycetidae</taxon>
        <taxon>Eurotiales</taxon>
        <taxon>Aspergillaceae</taxon>
        <taxon>Aspergillus</taxon>
        <taxon>Aspergillus subgen. Nidulantes</taxon>
    </lineage>
</organism>
<dbReference type="Gene3D" id="1.20.1250.20">
    <property type="entry name" value="MFS general substrate transporter like domains"/>
    <property type="match status" value="1"/>
</dbReference>
<keyword evidence="3 6" id="KW-0812">Transmembrane</keyword>
<evidence type="ECO:0000313" key="9">
    <source>
        <dbReference type="Proteomes" id="UP001610446"/>
    </source>
</evidence>
<accession>A0ABR4K4K1</accession>
<feature type="transmembrane region" description="Helical" evidence="6">
    <location>
        <begin position="35"/>
        <end position="54"/>
    </location>
</feature>
<dbReference type="InterPro" id="IPR050930">
    <property type="entry name" value="MFS_Vesicular_Transporter"/>
</dbReference>
<keyword evidence="2" id="KW-0813">Transport</keyword>
<evidence type="ECO:0000256" key="4">
    <source>
        <dbReference type="ARBA" id="ARBA00022989"/>
    </source>
</evidence>
<evidence type="ECO:0000256" key="5">
    <source>
        <dbReference type="ARBA" id="ARBA00023136"/>
    </source>
</evidence>
<evidence type="ECO:0000256" key="3">
    <source>
        <dbReference type="ARBA" id="ARBA00022692"/>
    </source>
</evidence>
<evidence type="ECO:0000313" key="8">
    <source>
        <dbReference type="EMBL" id="KAL2847254.1"/>
    </source>
</evidence>
<name>A0ABR4K4K1_9EURO</name>
<dbReference type="PROSITE" id="PS50850">
    <property type="entry name" value="MFS"/>
    <property type="match status" value="1"/>
</dbReference>
<feature type="transmembrane region" description="Helical" evidence="6">
    <location>
        <begin position="168"/>
        <end position="190"/>
    </location>
</feature>
<keyword evidence="4 6" id="KW-1133">Transmembrane helix</keyword>
<dbReference type="PANTHER" id="PTHR23506">
    <property type="entry name" value="GH10249P"/>
    <property type="match status" value="1"/>
</dbReference>
<dbReference type="SUPFAM" id="SSF103473">
    <property type="entry name" value="MFS general substrate transporter"/>
    <property type="match status" value="1"/>
</dbReference>
<dbReference type="Pfam" id="PF07690">
    <property type="entry name" value="MFS_1"/>
    <property type="match status" value="1"/>
</dbReference>
<feature type="transmembrane region" description="Helical" evidence="6">
    <location>
        <begin position="66"/>
        <end position="85"/>
    </location>
</feature>
<reference evidence="8 9" key="1">
    <citation type="submission" date="2024-07" db="EMBL/GenBank/DDBJ databases">
        <title>Section-level genome sequencing and comparative genomics of Aspergillus sections Usti and Cavernicolus.</title>
        <authorList>
            <consortium name="Lawrence Berkeley National Laboratory"/>
            <person name="Nybo J.L."/>
            <person name="Vesth T.C."/>
            <person name="Theobald S."/>
            <person name="Frisvad J.C."/>
            <person name="Larsen T.O."/>
            <person name="Kjaerboelling I."/>
            <person name="Rothschild-Mancinelli K."/>
            <person name="Lyhne E.K."/>
            <person name="Kogle M.E."/>
            <person name="Barry K."/>
            <person name="Clum A."/>
            <person name="Na H."/>
            <person name="Ledsgaard L."/>
            <person name="Lin J."/>
            <person name="Lipzen A."/>
            <person name="Kuo A."/>
            <person name="Riley R."/>
            <person name="Mondo S."/>
            <person name="Labutti K."/>
            <person name="Haridas S."/>
            <person name="Pangalinan J."/>
            <person name="Salamov A.A."/>
            <person name="Simmons B.A."/>
            <person name="Magnuson J.K."/>
            <person name="Chen J."/>
            <person name="Drula E."/>
            <person name="Henrissat B."/>
            <person name="Wiebenga A."/>
            <person name="Lubbers R.J."/>
            <person name="Gomes A.C."/>
            <person name="Makela M.R."/>
            <person name="Stajich J."/>
            <person name="Grigoriev I.V."/>
            <person name="Mortensen U.H."/>
            <person name="De Vries R.P."/>
            <person name="Baker S.E."/>
            <person name="Andersen M.R."/>
        </authorList>
    </citation>
    <scope>NUCLEOTIDE SEQUENCE [LARGE SCALE GENOMIC DNA]</scope>
    <source>
        <strain evidence="8 9">CBS 123904</strain>
    </source>
</reference>
<gene>
    <name evidence="8" type="ORF">BJY01DRAFT_234334</name>
</gene>
<feature type="domain" description="Major facilitator superfamily (MFS) profile" evidence="7">
    <location>
        <begin position="1"/>
        <end position="210"/>
    </location>
</feature>
<evidence type="ECO:0000256" key="6">
    <source>
        <dbReference type="SAM" id="Phobius"/>
    </source>
</evidence>
<evidence type="ECO:0000256" key="1">
    <source>
        <dbReference type="ARBA" id="ARBA00004141"/>
    </source>
</evidence>
<dbReference type="InterPro" id="IPR011701">
    <property type="entry name" value="MFS"/>
</dbReference>
<keyword evidence="5 6" id="KW-0472">Membrane</keyword>
<feature type="transmembrane region" description="Helical" evidence="6">
    <location>
        <begin position="91"/>
        <end position="115"/>
    </location>
</feature>
<comment type="caution">
    <text evidence="8">The sequence shown here is derived from an EMBL/GenBank/DDBJ whole genome shotgun (WGS) entry which is preliminary data.</text>
</comment>
<sequence>MWTAVLGSFQSSLVLGSLDSVLPRFVNQMYGWNSIQAGAAFLAFVGPCIFSPTVGQLTHRYGARKCAIWGYTGAGVSLGLIGAAAGKQPPFQALLLVMLCISGVFILFAEISSWVDAVTAAEIQALERPHRFRQGFLAHVYGLTNIMFASGFVLGPIGAGFLYQRFGWITVALLLGIGTIACSLPTIIWMQRVTISQEPRKVVYQEPEIA</sequence>